<dbReference type="InterPro" id="IPR025503">
    <property type="entry name" value="DUF4391"/>
</dbReference>
<sequence>MTNFPQRSQLPKPRILYKPHQKGNTDFFEKLSLSTKEKQELRAQIVQLSITHVLDSQTTNIPDGQKVKQIMVIEVKLKSDDINLDLLKQLDQRLGMYLIFQILLENGRASFLINYKEPLKSPKEGLLYQIVRSFKTEDDISIDYGVNTLDELFGQLVKEVAQDKIIARAEEDISSAIVKSQEIEQLEKKAGQLKKKMYAAKSMRQQMDYKKAYQQVLADLEKIKTQ</sequence>
<proteinExistence type="predicted"/>
<protein>
    <recommendedName>
        <fullName evidence="4">DUF4391 domain-containing protein</fullName>
    </recommendedName>
</protein>
<organism evidence="2 3">
    <name type="scientific">Streptococcus henryi</name>
    <dbReference type="NCBI Taxonomy" id="439219"/>
    <lineage>
        <taxon>Bacteria</taxon>
        <taxon>Bacillati</taxon>
        <taxon>Bacillota</taxon>
        <taxon>Bacilli</taxon>
        <taxon>Lactobacillales</taxon>
        <taxon>Streptococcaceae</taxon>
        <taxon>Streptococcus</taxon>
    </lineage>
</organism>
<dbReference type="STRING" id="439219.SAMN02910293_00807"/>
<dbReference type="RefSeq" id="WP_074485662.1">
    <property type="nucleotide sequence ID" value="NZ_FMXP01000009.1"/>
</dbReference>
<evidence type="ECO:0008006" key="4">
    <source>
        <dbReference type="Google" id="ProtNLM"/>
    </source>
</evidence>
<evidence type="ECO:0000313" key="2">
    <source>
        <dbReference type="EMBL" id="SDB15961.1"/>
    </source>
</evidence>
<keyword evidence="1" id="KW-0175">Coiled coil</keyword>
<dbReference type="EMBL" id="FMXP01000009">
    <property type="protein sequence ID" value="SDB15961.1"/>
    <property type="molecule type" value="Genomic_DNA"/>
</dbReference>
<name>A0A1G6B5U0_9STRE</name>
<gene>
    <name evidence="2" type="ORF">SAMN02910293_00807</name>
</gene>
<accession>A0A1G6B5U0</accession>
<reference evidence="2 3" key="1">
    <citation type="submission" date="2016-10" db="EMBL/GenBank/DDBJ databases">
        <authorList>
            <person name="de Groot N.N."/>
        </authorList>
    </citation>
    <scope>NUCLEOTIDE SEQUENCE [LARGE SCALE GENOMIC DNA]</scope>
    <source>
        <strain evidence="2 3">A-4</strain>
    </source>
</reference>
<dbReference type="Pfam" id="PF14335">
    <property type="entry name" value="DUF4391"/>
    <property type="match status" value="1"/>
</dbReference>
<keyword evidence="3" id="KW-1185">Reference proteome</keyword>
<evidence type="ECO:0000256" key="1">
    <source>
        <dbReference type="SAM" id="Coils"/>
    </source>
</evidence>
<dbReference type="AlphaFoldDB" id="A0A1G6B5U0"/>
<evidence type="ECO:0000313" key="3">
    <source>
        <dbReference type="Proteomes" id="UP000182508"/>
    </source>
</evidence>
<feature type="coiled-coil region" evidence="1">
    <location>
        <begin position="166"/>
        <end position="203"/>
    </location>
</feature>
<dbReference type="Proteomes" id="UP000182508">
    <property type="component" value="Unassembled WGS sequence"/>
</dbReference>